<name>A3IYJ6_9CHRO</name>
<feature type="compositionally biased region" description="Basic residues" evidence="1">
    <location>
        <begin position="243"/>
        <end position="265"/>
    </location>
</feature>
<reference evidence="2 3" key="1">
    <citation type="submission" date="2007-03" db="EMBL/GenBank/DDBJ databases">
        <authorList>
            <person name="Stal L."/>
            <person name="Ferriera S."/>
            <person name="Johnson J."/>
            <person name="Kravitz S."/>
            <person name="Beeson K."/>
            <person name="Sutton G."/>
            <person name="Rogers Y.-H."/>
            <person name="Friedman R."/>
            <person name="Frazier M."/>
            <person name="Venter J.C."/>
        </authorList>
    </citation>
    <scope>NUCLEOTIDE SEQUENCE [LARGE SCALE GENOMIC DNA]</scope>
    <source>
        <strain evidence="2 3">CCY0110</strain>
    </source>
</reference>
<evidence type="ECO:0000256" key="1">
    <source>
        <dbReference type="SAM" id="MobiDB-lite"/>
    </source>
</evidence>
<dbReference type="eggNOG" id="ENOG5033PY3">
    <property type="taxonomic scope" value="Bacteria"/>
</dbReference>
<sequence>MSMFCYKELLFQLTHKVDEYKVEGYIEGTFYPETPNQEITPVVGRLVTLDKLAFPAFMSLSCWKKIQERKDFTEDKAYYWFLYFHTKRNKEISEVQLIRPKIDKPYLVDFGGEVFKANVDYMRIRGTIKTIFKKSFSIQVECQTHYEKDLLYKPFTLKIEGTLPPEANPGEFWDVVGVRNGKVWTLIKAEIADENKLMELKMNRREILRNLLLEKTEIEQVPKYLKIPINPTQFKKTPPKQLQPKKKKKKKKRKLKPKPKPKIRPILKEKDSTEKKFRLY</sequence>
<dbReference type="EMBL" id="AAXW01000082">
    <property type="protein sequence ID" value="EAZ88445.1"/>
    <property type="molecule type" value="Genomic_DNA"/>
</dbReference>
<dbReference type="Proteomes" id="UP000003781">
    <property type="component" value="Unassembled WGS sequence"/>
</dbReference>
<comment type="caution">
    <text evidence="2">The sequence shown here is derived from an EMBL/GenBank/DDBJ whole genome shotgun (WGS) entry which is preliminary data.</text>
</comment>
<organism evidence="2 3">
    <name type="scientific">Crocosphaera chwakensis CCY0110</name>
    <dbReference type="NCBI Taxonomy" id="391612"/>
    <lineage>
        <taxon>Bacteria</taxon>
        <taxon>Bacillati</taxon>
        <taxon>Cyanobacteriota</taxon>
        <taxon>Cyanophyceae</taxon>
        <taxon>Oscillatoriophycideae</taxon>
        <taxon>Chroococcales</taxon>
        <taxon>Aphanothecaceae</taxon>
        <taxon>Crocosphaera</taxon>
        <taxon>Crocosphaera chwakensis</taxon>
    </lineage>
</organism>
<gene>
    <name evidence="2" type="ORF">CY0110_31160</name>
</gene>
<evidence type="ECO:0000313" key="2">
    <source>
        <dbReference type="EMBL" id="EAZ88445.1"/>
    </source>
</evidence>
<keyword evidence="3" id="KW-1185">Reference proteome</keyword>
<protein>
    <submittedName>
        <fullName evidence="2">Uncharacterized protein</fullName>
    </submittedName>
</protein>
<accession>A3IYJ6</accession>
<feature type="compositionally biased region" description="Basic and acidic residues" evidence="1">
    <location>
        <begin position="266"/>
        <end position="280"/>
    </location>
</feature>
<dbReference type="AlphaFoldDB" id="A3IYJ6"/>
<proteinExistence type="predicted"/>
<feature type="region of interest" description="Disordered" evidence="1">
    <location>
        <begin position="230"/>
        <end position="280"/>
    </location>
</feature>
<dbReference type="RefSeq" id="WP_008278462.1">
    <property type="nucleotide sequence ID" value="NZ_AAXW01000082.1"/>
</dbReference>
<evidence type="ECO:0000313" key="3">
    <source>
        <dbReference type="Proteomes" id="UP000003781"/>
    </source>
</evidence>